<dbReference type="PROSITE" id="PS51708">
    <property type="entry name" value="CHAD"/>
    <property type="match status" value="1"/>
</dbReference>
<dbReference type="Gene3D" id="1.40.20.10">
    <property type="entry name" value="CHAD domain"/>
    <property type="match status" value="1"/>
</dbReference>
<dbReference type="PANTHER" id="PTHR39339">
    <property type="entry name" value="SLR1444 PROTEIN"/>
    <property type="match status" value="1"/>
</dbReference>
<evidence type="ECO:0000259" key="2">
    <source>
        <dbReference type="PROSITE" id="PS51708"/>
    </source>
</evidence>
<dbReference type="EMBL" id="CADCUY010000568">
    <property type="protein sequence ID" value="CAA9435752.1"/>
    <property type="molecule type" value="Genomic_DNA"/>
</dbReference>
<dbReference type="SMART" id="SM00880">
    <property type="entry name" value="CHAD"/>
    <property type="match status" value="1"/>
</dbReference>
<dbReference type="SUPFAM" id="SSF55154">
    <property type="entry name" value="CYTH-like phosphatases"/>
    <property type="match status" value="1"/>
</dbReference>
<name>A0A6J4Q8B4_9ACTN</name>
<reference evidence="3" key="1">
    <citation type="submission" date="2020-02" db="EMBL/GenBank/DDBJ databases">
        <authorList>
            <person name="Meier V. D."/>
        </authorList>
    </citation>
    <scope>NUCLEOTIDE SEQUENCE</scope>
    <source>
        <strain evidence="3">AVDCRST_MAG35</strain>
    </source>
</reference>
<dbReference type="SMART" id="SM01118">
    <property type="entry name" value="CYTH"/>
    <property type="match status" value="1"/>
</dbReference>
<dbReference type="InterPro" id="IPR038186">
    <property type="entry name" value="CHAD_dom_sf"/>
</dbReference>
<dbReference type="InterPro" id="IPR023577">
    <property type="entry name" value="CYTH_domain"/>
</dbReference>
<evidence type="ECO:0000259" key="1">
    <source>
        <dbReference type="PROSITE" id="PS51707"/>
    </source>
</evidence>
<protein>
    <submittedName>
        <fullName evidence="3">CHAD domain containing protein</fullName>
    </submittedName>
</protein>
<dbReference type="AlphaFoldDB" id="A0A6J4Q8B4"/>
<feature type="domain" description="CYTH" evidence="1">
    <location>
        <begin position="5"/>
        <end position="213"/>
    </location>
</feature>
<dbReference type="Gene3D" id="2.40.320.10">
    <property type="entry name" value="Hypothetical Protein Pfu-838710-001"/>
    <property type="match status" value="1"/>
</dbReference>
<dbReference type="InterPro" id="IPR033469">
    <property type="entry name" value="CYTH-like_dom_sf"/>
</dbReference>
<dbReference type="PANTHER" id="PTHR39339:SF1">
    <property type="entry name" value="CHAD DOMAIN-CONTAINING PROTEIN"/>
    <property type="match status" value="1"/>
</dbReference>
<evidence type="ECO:0000313" key="3">
    <source>
        <dbReference type="EMBL" id="CAA9435752.1"/>
    </source>
</evidence>
<dbReference type="Pfam" id="PF01928">
    <property type="entry name" value="CYTH"/>
    <property type="match status" value="1"/>
</dbReference>
<feature type="domain" description="CHAD" evidence="2">
    <location>
        <begin position="225"/>
        <end position="515"/>
    </location>
</feature>
<sequence length="524" mass="55720">MTTVHREVERKYALDAGAGAPTERAWAALPGVEAVRDGGQHHLEATYCDTAGLRLATARTTLRRRTGGDDAGWHLKLPSLDGARAEVRLPLGDEPDGDALVVPDELARLARAASGGEPLAPVARLVTERSVLHLLGPGGVVLAEVAEDQVTATRLARGEQVAEQTWRELEVELVDAPEDQGGALLDAAEAVLAAAGITPSPSASKLARALGTPSSPAPGPELTPAATAGAVVVAHLRAQVRQMVDHEPHLRLDVPDAVHQVRVASRRLRSALKTFRPVLDRTRVRLVRDELRWYAGVLGGARDAEVLRERLAGAARADAGWAAPAGAPDEAEATALAIEAELGEEHARAHAAVVEALDGERYRALVAAVEALVADPPLTTQGRLPASQVLLRRVRRTHRELRELVGAALDTPPGEERDVAVHEARKAGKRARYAAEALSTVWPGAAEYAKATKRLQTDLGDHQDSVVARAALHRLAATERGAPHAFALGRLHGLEQAAADRAEVALPELWEAASTSRARRWMKG</sequence>
<proteinExistence type="predicted"/>
<dbReference type="CDD" id="cd07374">
    <property type="entry name" value="CYTH-like_Pase"/>
    <property type="match status" value="1"/>
</dbReference>
<dbReference type="PROSITE" id="PS51707">
    <property type="entry name" value="CYTH"/>
    <property type="match status" value="1"/>
</dbReference>
<dbReference type="InterPro" id="IPR007899">
    <property type="entry name" value="CHAD_dom"/>
</dbReference>
<accession>A0A6J4Q8B4</accession>
<gene>
    <name evidence="3" type="ORF">AVDCRST_MAG35-2913</name>
</gene>
<organism evidence="3">
    <name type="scientific">uncultured Quadrisphaera sp</name>
    <dbReference type="NCBI Taxonomy" id="904978"/>
    <lineage>
        <taxon>Bacteria</taxon>
        <taxon>Bacillati</taxon>
        <taxon>Actinomycetota</taxon>
        <taxon>Actinomycetes</taxon>
        <taxon>Kineosporiales</taxon>
        <taxon>Kineosporiaceae</taxon>
        <taxon>Quadrisphaera</taxon>
        <taxon>environmental samples</taxon>
    </lineage>
</organism>
<dbReference type="Pfam" id="PF05235">
    <property type="entry name" value="CHAD"/>
    <property type="match status" value="1"/>
</dbReference>